<gene>
    <name evidence="2" type="ORF">OESDEN_11171</name>
</gene>
<organism evidence="2 3">
    <name type="scientific">Oesophagostomum dentatum</name>
    <name type="common">Nodular worm</name>
    <dbReference type="NCBI Taxonomy" id="61180"/>
    <lineage>
        <taxon>Eukaryota</taxon>
        <taxon>Metazoa</taxon>
        <taxon>Ecdysozoa</taxon>
        <taxon>Nematoda</taxon>
        <taxon>Chromadorea</taxon>
        <taxon>Rhabditida</taxon>
        <taxon>Rhabditina</taxon>
        <taxon>Rhabditomorpha</taxon>
        <taxon>Strongyloidea</taxon>
        <taxon>Strongylidae</taxon>
        <taxon>Oesophagostomum</taxon>
    </lineage>
</organism>
<dbReference type="OrthoDB" id="10680041at2759"/>
<feature type="region of interest" description="Disordered" evidence="1">
    <location>
        <begin position="1"/>
        <end position="73"/>
    </location>
</feature>
<evidence type="ECO:0000256" key="1">
    <source>
        <dbReference type="SAM" id="MobiDB-lite"/>
    </source>
</evidence>
<proteinExistence type="predicted"/>
<reference evidence="2 3" key="1">
    <citation type="submission" date="2014-03" db="EMBL/GenBank/DDBJ databases">
        <title>Draft genome of the hookworm Oesophagostomum dentatum.</title>
        <authorList>
            <person name="Mitreva M."/>
        </authorList>
    </citation>
    <scope>NUCLEOTIDE SEQUENCE [LARGE SCALE GENOMIC DNA]</scope>
    <source>
        <strain evidence="2 3">OD-Hann</strain>
    </source>
</reference>
<evidence type="ECO:0000313" key="3">
    <source>
        <dbReference type="Proteomes" id="UP000053660"/>
    </source>
</evidence>
<feature type="compositionally biased region" description="Polar residues" evidence="1">
    <location>
        <begin position="59"/>
        <end position="72"/>
    </location>
</feature>
<protein>
    <submittedName>
        <fullName evidence="2">Uncharacterized protein</fullName>
    </submittedName>
</protein>
<dbReference type="Proteomes" id="UP000053660">
    <property type="component" value="Unassembled WGS sequence"/>
</dbReference>
<keyword evidence="3" id="KW-1185">Reference proteome</keyword>
<sequence length="111" mass="11896">MGVPGAQPGEPSAPQGEPSAPQGEPSAPQGEPSAPQGEPSIPPADPYGPREAAMGDPYSLSSKEVRQISSNPAVHEALRRQAFLIKSKEMYQSITVLILDEFMYILHVHTY</sequence>
<evidence type="ECO:0000313" key="2">
    <source>
        <dbReference type="EMBL" id="KHJ89017.1"/>
    </source>
</evidence>
<dbReference type="EMBL" id="KN554848">
    <property type="protein sequence ID" value="KHJ89017.1"/>
    <property type="molecule type" value="Genomic_DNA"/>
</dbReference>
<name>A0A0B1SZS4_OESDE</name>
<dbReference type="AlphaFoldDB" id="A0A0B1SZS4"/>
<accession>A0A0B1SZS4</accession>